<evidence type="ECO:0000313" key="1">
    <source>
        <dbReference type="EMBL" id="ACB53820.1"/>
    </source>
</evidence>
<dbReference type="eggNOG" id="ENOG50335TM">
    <property type="taxonomic scope" value="Bacteria"/>
</dbReference>
<keyword evidence="2" id="KW-1185">Reference proteome</keyword>
<evidence type="ECO:0000313" key="2">
    <source>
        <dbReference type="Proteomes" id="UP000001203"/>
    </source>
</evidence>
<dbReference type="AlphaFoldDB" id="B1WUG6"/>
<accession>B1WUG6</accession>
<organism evidence="1 2">
    <name type="scientific">Crocosphaera subtropica (strain ATCC 51142 / BH68)</name>
    <name type="common">Cyanothece sp. (strain ATCC 51142)</name>
    <dbReference type="NCBI Taxonomy" id="43989"/>
    <lineage>
        <taxon>Bacteria</taxon>
        <taxon>Bacillati</taxon>
        <taxon>Cyanobacteriota</taxon>
        <taxon>Cyanophyceae</taxon>
        <taxon>Oscillatoriophycideae</taxon>
        <taxon>Chroococcales</taxon>
        <taxon>Aphanothecaceae</taxon>
        <taxon>Crocosphaera</taxon>
        <taxon>Crocosphaera subtropica</taxon>
    </lineage>
</organism>
<sequence length="191" mass="21165">MIKLSIKIITIASLTVGLGLYFIPKNGFSLPSRPIKSIKIQNNIIPVALPYDATVTLKTNSTMSGKIVNFDQQKSEITVEKSGRSKAIAITDIEKVEFGREVKLIHSGKPVIRGEDNNANPNTTETWQEPLTHFKITNAQDGKAEVILSKLSKAELRGIRAVSQTNTYVVDELSFNDNNNHIILTVIRYSD</sequence>
<dbReference type="EMBL" id="CP000806">
    <property type="protein sequence ID" value="ACB53820.1"/>
    <property type="molecule type" value="Genomic_DNA"/>
</dbReference>
<dbReference type="KEGG" id="cyt:cce_4472"/>
<dbReference type="OrthoDB" id="9899903at2"/>
<name>B1WUG6_CROS5</name>
<protein>
    <submittedName>
        <fullName evidence="1">Uncharacterized protein</fullName>
    </submittedName>
</protein>
<proteinExistence type="predicted"/>
<dbReference type="Proteomes" id="UP000001203">
    <property type="component" value="Chromosome circular"/>
</dbReference>
<reference evidence="1 2" key="1">
    <citation type="journal article" date="2008" name="Proc. Natl. Acad. Sci. U.S.A.">
        <title>The genome of Cyanothece 51142, a unicellular diazotrophic cyanobacterium important in the marine nitrogen cycle.</title>
        <authorList>
            <person name="Welsh E.A."/>
            <person name="Liberton M."/>
            <person name="Stoeckel J."/>
            <person name="Loh T."/>
            <person name="Elvitigala T."/>
            <person name="Wang C."/>
            <person name="Wollam A."/>
            <person name="Fulton R.S."/>
            <person name="Clifton S.W."/>
            <person name="Jacobs J.M."/>
            <person name="Aurora R."/>
            <person name="Ghosh B.K."/>
            <person name="Sherman L.A."/>
            <person name="Smith R.D."/>
            <person name="Wilson R.K."/>
            <person name="Pakrasi H.B."/>
        </authorList>
    </citation>
    <scope>NUCLEOTIDE SEQUENCE [LARGE SCALE GENOMIC DNA]</scope>
    <source>
        <strain evidence="2">ATCC 51142 / BH68</strain>
    </source>
</reference>
<dbReference type="STRING" id="43989.cce_4472"/>
<dbReference type="RefSeq" id="WP_009543474.1">
    <property type="nucleotide sequence ID" value="NC_010546.1"/>
</dbReference>
<dbReference type="HOGENOM" id="CLU_1516211_0_0_3"/>
<gene>
    <name evidence="1" type="ordered locus">cce_4472</name>
</gene>